<evidence type="ECO:0000256" key="1">
    <source>
        <dbReference type="SAM" id="MobiDB-lite"/>
    </source>
</evidence>
<feature type="region of interest" description="Disordered" evidence="1">
    <location>
        <begin position="1"/>
        <end position="70"/>
    </location>
</feature>
<sequence>MSDNKISSINKYSVSSVSKISTNTSITKRPYDGTSFSSGKGNDNSKSFKRTLKSSTKKDPSTEETHDFTNLLSSELNDRSILDSRETSRIINVHHDHTSEIKNTSTSDTISPEKQAKLRAAMTVKVDTSEIYKKLQLLNSIKNDSND</sequence>
<proteinExistence type="predicted"/>
<dbReference type="HOGENOM" id="CLU_1871866_0_0_9"/>
<feature type="compositionally biased region" description="Basic and acidic residues" evidence="1">
    <location>
        <begin position="91"/>
        <end position="100"/>
    </location>
</feature>
<feature type="region of interest" description="Disordered" evidence="1">
    <location>
        <begin position="91"/>
        <end position="114"/>
    </location>
</feature>
<feature type="compositionally biased region" description="Polar residues" evidence="1">
    <location>
        <begin position="34"/>
        <end position="45"/>
    </location>
</feature>
<keyword evidence="3" id="KW-1185">Reference proteome</keyword>
<feature type="compositionally biased region" description="Polar residues" evidence="1">
    <location>
        <begin position="101"/>
        <end position="112"/>
    </location>
</feature>
<name>M1LPV7_9CLOT</name>
<evidence type="ECO:0000313" key="2">
    <source>
        <dbReference type="EMBL" id="AGF54905.1"/>
    </source>
</evidence>
<gene>
    <name evidence="2" type="ORF">Cspa_c11290</name>
</gene>
<feature type="compositionally biased region" description="Basic and acidic residues" evidence="1">
    <location>
        <begin position="56"/>
        <end position="67"/>
    </location>
</feature>
<dbReference type="AlphaFoldDB" id="M1LPV7"/>
<feature type="compositionally biased region" description="Low complexity" evidence="1">
    <location>
        <begin position="1"/>
        <end position="28"/>
    </location>
</feature>
<dbReference type="PATRIC" id="fig|931276.5.peg.1087"/>
<dbReference type="KEGG" id="csr:Cspa_c11290"/>
<organism evidence="2 3">
    <name type="scientific">Clostridium saccharoperbutylacetonicum N1-4(HMT)</name>
    <dbReference type="NCBI Taxonomy" id="931276"/>
    <lineage>
        <taxon>Bacteria</taxon>
        <taxon>Bacillati</taxon>
        <taxon>Bacillota</taxon>
        <taxon>Clostridia</taxon>
        <taxon>Eubacteriales</taxon>
        <taxon>Clostridiaceae</taxon>
        <taxon>Clostridium</taxon>
    </lineage>
</organism>
<protein>
    <submittedName>
        <fullName evidence="2">Uncharacterized protein</fullName>
    </submittedName>
</protein>
<dbReference type="Proteomes" id="UP000011728">
    <property type="component" value="Chromosome"/>
</dbReference>
<dbReference type="RefSeq" id="WP_015391230.1">
    <property type="nucleotide sequence ID" value="NC_020291.1"/>
</dbReference>
<accession>M1LPV7</accession>
<dbReference type="EMBL" id="CP004121">
    <property type="protein sequence ID" value="AGF54905.1"/>
    <property type="molecule type" value="Genomic_DNA"/>
</dbReference>
<reference evidence="2 3" key="1">
    <citation type="submission" date="2013-02" db="EMBL/GenBank/DDBJ databases">
        <title>Genome sequence of Clostridium saccharoperbutylacetonicum N1-4(HMT).</title>
        <authorList>
            <person name="Poehlein A."/>
            <person name="Daniel R."/>
        </authorList>
    </citation>
    <scope>NUCLEOTIDE SEQUENCE [LARGE SCALE GENOMIC DNA]</scope>
    <source>
        <strain evidence="3">N1-4(HMT)</strain>
    </source>
</reference>
<evidence type="ECO:0000313" key="3">
    <source>
        <dbReference type="Proteomes" id="UP000011728"/>
    </source>
</evidence>